<proteinExistence type="predicted"/>
<dbReference type="SUPFAM" id="SSF52540">
    <property type="entry name" value="P-loop containing nucleoside triphosphate hydrolases"/>
    <property type="match status" value="2"/>
</dbReference>
<accession>A0A8H6DFD6</accession>
<feature type="compositionally biased region" description="Basic and acidic residues" evidence="4">
    <location>
        <begin position="73"/>
        <end position="88"/>
    </location>
</feature>
<keyword evidence="7" id="KW-1185">Reference proteome</keyword>
<feature type="region of interest" description="Disordered" evidence="4">
    <location>
        <begin position="73"/>
        <end position="93"/>
    </location>
</feature>
<keyword evidence="1" id="KW-0547">Nucleotide-binding</keyword>
<dbReference type="InterPro" id="IPR000330">
    <property type="entry name" value="SNF2_N"/>
</dbReference>
<dbReference type="InterPro" id="IPR027417">
    <property type="entry name" value="P-loop_NTPase"/>
</dbReference>
<feature type="compositionally biased region" description="Basic and acidic residues" evidence="4">
    <location>
        <begin position="1439"/>
        <end position="1467"/>
    </location>
</feature>
<dbReference type="Proteomes" id="UP000532311">
    <property type="component" value="Unassembled WGS sequence"/>
</dbReference>
<dbReference type="InterPro" id="IPR014001">
    <property type="entry name" value="Helicase_ATP-bd"/>
</dbReference>
<organism evidence="6 7">
    <name type="scientific">Fusarium globosum</name>
    <dbReference type="NCBI Taxonomy" id="78864"/>
    <lineage>
        <taxon>Eukaryota</taxon>
        <taxon>Fungi</taxon>
        <taxon>Dikarya</taxon>
        <taxon>Ascomycota</taxon>
        <taxon>Pezizomycotina</taxon>
        <taxon>Sordariomycetes</taxon>
        <taxon>Hypocreomycetidae</taxon>
        <taxon>Hypocreales</taxon>
        <taxon>Nectriaceae</taxon>
        <taxon>Fusarium</taxon>
        <taxon>Fusarium fujikuroi species complex</taxon>
    </lineage>
</organism>
<feature type="region of interest" description="Disordered" evidence="4">
    <location>
        <begin position="1088"/>
        <end position="1109"/>
    </location>
</feature>
<keyword evidence="2" id="KW-0378">Hydrolase</keyword>
<feature type="domain" description="Helicase ATP-binding" evidence="5">
    <location>
        <begin position="576"/>
        <end position="895"/>
    </location>
</feature>
<feature type="compositionally biased region" description="Polar residues" evidence="4">
    <location>
        <begin position="1028"/>
        <end position="1038"/>
    </location>
</feature>
<comment type="caution">
    <text evidence="6">The sequence shown here is derived from an EMBL/GenBank/DDBJ whole genome shotgun (WGS) entry which is preliminary data.</text>
</comment>
<evidence type="ECO:0000313" key="6">
    <source>
        <dbReference type="EMBL" id="KAF5714525.1"/>
    </source>
</evidence>
<protein>
    <recommendedName>
        <fullName evidence="5">Helicase ATP-binding domain-containing protein</fullName>
    </recommendedName>
</protein>
<feature type="region of interest" description="Disordered" evidence="4">
    <location>
        <begin position="399"/>
        <end position="419"/>
    </location>
</feature>
<gene>
    <name evidence="6" type="ORF">FGLOB1_3478</name>
</gene>
<name>A0A8H6DFD6_9HYPO</name>
<dbReference type="GO" id="GO:0016787">
    <property type="term" value="F:hydrolase activity"/>
    <property type="evidence" value="ECO:0007669"/>
    <property type="project" value="UniProtKB-KW"/>
</dbReference>
<feature type="region of interest" description="Disordered" evidence="4">
    <location>
        <begin position="747"/>
        <end position="772"/>
    </location>
</feature>
<evidence type="ECO:0000259" key="5">
    <source>
        <dbReference type="SMART" id="SM00487"/>
    </source>
</evidence>
<feature type="compositionally biased region" description="Basic and acidic residues" evidence="4">
    <location>
        <begin position="1512"/>
        <end position="1540"/>
    </location>
</feature>
<sequence>MAPRAPANKTAGKPPRQRTACETQEAKDAAKHHHGFISLFRIFDAEKTCSAAPSLKWPAWAEEHSDYKHVFHQGPERTRQQIGGEDREKHKKRKYPDSILIQESFVVDNPPLQVARYCTFQGTMEFLSYIDIIVPEIVGKAALLAVNFRPNEDTINANAPGSMKFIEQIYEDFRARDVGENASSIPKPTPNDVLKAYDEDEEIKSFVDRVAKLCPRPTLIPVLNKHVDSRVFSNKEQISTKAFVLAHAIQILLFAPMEWDRQRVYSRDREKYVHRFPTPAEFGGGTGTQVAGLFSMEDVHRAILIFYALVCRRSKRTAWITRTPSSNANEAGFVGYFDESAAALAEFPEIGDTVMDVSFVAGAKFRASVKEKSLERRVAQKAWVKKYREQQMDSGRDINLLSDDQIPPDPNAPPAVNGNQHVDVCTALLESVQSTRPKLAIEARITDARIKDMDPLSKASFKAVIGLLNSVHGKHDFDAKLVQLQKTITHVDSFLPGNEINDFIRSQEESEVVTEFRRANPEKEAELVKLSRQQYALEHVLSSLQPEPSKEGLQSLCATFGIAEWPDLRLYPGRRDVESLKPHQVEDAVSTVQRGETFWRHTFLSNDMGTGKTKIYYSTIVLNQRRQEERYNMEMQTRGESDIRFYPSLILTPVNSICQTWKEGHQNFKNLDIIVYYSTPSEFPERKADVVDNNKFISLLNHFADRAHDPKNGRVVIISTYPTWSSRAVLKRKRVFVFKDGKAPSSVMKQRSKARDGSEAQDEDVEGEQEEEATIKNYTASELNMDDIEFIAQNEPEAAEKADGNLIEYLSKDKAFSKATFEFIVADDAHIAKKLNGIYNHMLRLLDWKKLLWVTGTPVQSSFRDLLSPLSLMWAAYEENKFNSGRDTTHGIFTEAYLTKFPQFAALPDVFNKSDGKCRLWMTNPVIFRAAGSAFNWGTDAGHRVVRPIYKMLQVRRTMRTPLKLPDGKVCRPAQDLLPSTIVLEEVTHDETKDIVDVVRKIGQDQAKKLFQKKMKESSIKDMHRSGNSEAINRQINDSPPKMNYGEHRKGVLTSFDWRNYRLLYPDNPVIFWKQDAVHQCMKEVRDPKTVRTNSQMERENKKQAASSPPVVGVDKVQELLRDDINGGLNFFFHQTNIDQSQLPPSDRAGYIHWLCYMSPVMTRTLDLVWQYVREEKERVLVYVDSPWIQAIVVQLFTIAGFDVVTVRPSDSSITKNNIIAKWNDPSSGIEVFVANASNMGTSVNMHTCCCRGIFMSWLMTAKAMLQIIGRLIRINQAKPVKFHLIKLKNSYYDNIERICVTKWANQLSAEVMLPDWMTDAMREICIFELIKTSWHQPFNRYAWVVERDVSGHDMEYHSNDMIGLGHVFSVVAKLLLDNPKTQIQDWWTENVEWIVDGCRELTSTFESPEEIEAHLSSSPEELSNHFFERLVAAVAKARDRGSKERGAENRHNQTRRGVEDRKHEQQPGDEFGLGSDSEDEESSDIDHMAQEHEELEPAEIDAPFSDTAGPETRDRGMKRKARDDGRDGGTFKKQDTSTN</sequence>
<dbReference type="EMBL" id="JAAQPF010000130">
    <property type="protein sequence ID" value="KAF5714525.1"/>
    <property type="molecule type" value="Genomic_DNA"/>
</dbReference>
<feature type="region of interest" description="Disordered" evidence="4">
    <location>
        <begin position="1015"/>
        <end position="1046"/>
    </location>
</feature>
<evidence type="ECO:0000313" key="7">
    <source>
        <dbReference type="Proteomes" id="UP000532311"/>
    </source>
</evidence>
<feature type="compositionally biased region" description="Basic and acidic residues" evidence="4">
    <location>
        <begin position="1015"/>
        <end position="1027"/>
    </location>
</feature>
<dbReference type="GO" id="GO:0006281">
    <property type="term" value="P:DNA repair"/>
    <property type="evidence" value="ECO:0007669"/>
    <property type="project" value="TreeGrafter"/>
</dbReference>
<dbReference type="PANTHER" id="PTHR45626">
    <property type="entry name" value="TRANSCRIPTION TERMINATION FACTOR 2-RELATED"/>
    <property type="match status" value="1"/>
</dbReference>
<dbReference type="GO" id="GO:0005634">
    <property type="term" value="C:nucleus"/>
    <property type="evidence" value="ECO:0007669"/>
    <property type="project" value="TreeGrafter"/>
</dbReference>
<feature type="region of interest" description="Disordered" evidence="4">
    <location>
        <begin position="1439"/>
        <end position="1540"/>
    </location>
</feature>
<evidence type="ECO:0000256" key="1">
    <source>
        <dbReference type="ARBA" id="ARBA00022741"/>
    </source>
</evidence>
<evidence type="ECO:0000256" key="4">
    <source>
        <dbReference type="SAM" id="MobiDB-lite"/>
    </source>
</evidence>
<dbReference type="GO" id="GO:0008094">
    <property type="term" value="F:ATP-dependent activity, acting on DNA"/>
    <property type="evidence" value="ECO:0007669"/>
    <property type="project" value="TreeGrafter"/>
</dbReference>
<keyword evidence="3" id="KW-0067">ATP-binding</keyword>
<feature type="compositionally biased region" description="Acidic residues" evidence="4">
    <location>
        <begin position="759"/>
        <end position="772"/>
    </location>
</feature>
<dbReference type="GO" id="GO:0005524">
    <property type="term" value="F:ATP binding"/>
    <property type="evidence" value="ECO:0007669"/>
    <property type="project" value="UniProtKB-KW"/>
</dbReference>
<dbReference type="Gene3D" id="3.40.50.300">
    <property type="entry name" value="P-loop containing nucleotide triphosphate hydrolases"/>
    <property type="match status" value="2"/>
</dbReference>
<dbReference type="Pfam" id="PF00176">
    <property type="entry name" value="SNF2-rel_dom"/>
    <property type="match status" value="1"/>
</dbReference>
<dbReference type="SMART" id="SM00487">
    <property type="entry name" value="DEXDc"/>
    <property type="match status" value="1"/>
</dbReference>
<evidence type="ECO:0000256" key="3">
    <source>
        <dbReference type="ARBA" id="ARBA00022840"/>
    </source>
</evidence>
<dbReference type="InterPro" id="IPR050628">
    <property type="entry name" value="SNF2_RAD54_helicase_TF"/>
</dbReference>
<evidence type="ECO:0000256" key="2">
    <source>
        <dbReference type="ARBA" id="ARBA00022801"/>
    </source>
</evidence>
<reference evidence="6 7" key="1">
    <citation type="submission" date="2020-05" db="EMBL/GenBank/DDBJ databases">
        <title>Identification and distribution of gene clusters putatively required for synthesis of sphingolipid metabolism inhibitors in phylogenetically diverse species of the filamentous fungus Fusarium.</title>
        <authorList>
            <person name="Kim H.-S."/>
            <person name="Busman M."/>
            <person name="Brown D.W."/>
            <person name="Divon H."/>
            <person name="Uhlig S."/>
            <person name="Proctor R.H."/>
        </authorList>
    </citation>
    <scope>NUCLEOTIDE SEQUENCE [LARGE SCALE GENOMIC DNA]</scope>
    <source>
        <strain evidence="6 7">NRRL 26131</strain>
    </source>
</reference>